<feature type="transmembrane region" description="Helical" evidence="10">
    <location>
        <begin position="518"/>
        <end position="546"/>
    </location>
</feature>
<evidence type="ECO:0000256" key="8">
    <source>
        <dbReference type="PROSITE-ProRule" id="PRU00175"/>
    </source>
</evidence>
<dbReference type="InterPro" id="IPR006044">
    <property type="entry name" value="11S_seedstore_pln"/>
</dbReference>
<evidence type="ECO:0000256" key="7">
    <source>
        <dbReference type="ARBA" id="ARBA00023157"/>
    </source>
</evidence>
<keyword evidence="8" id="KW-0862">Zinc</keyword>
<dbReference type="PANTHER" id="PTHR31189">
    <property type="entry name" value="OS03G0336100 PROTEIN-RELATED"/>
    <property type="match status" value="1"/>
</dbReference>
<dbReference type="STRING" id="77586.A0A0D9VE98"/>
<comment type="subunit">
    <text evidence="3 9">Hexamer; each subunit is composed of an acidic and a basic chain derived from a single precursor and linked by a disulfide bond.</text>
</comment>
<feature type="domain" description="RING-type" evidence="11">
    <location>
        <begin position="940"/>
        <end position="982"/>
    </location>
</feature>
<evidence type="ECO:0000256" key="6">
    <source>
        <dbReference type="ARBA" id="ARBA00023129"/>
    </source>
</evidence>
<evidence type="ECO:0000313" key="13">
    <source>
        <dbReference type="Proteomes" id="UP000032180"/>
    </source>
</evidence>
<keyword evidence="4" id="KW-0732">Signal</keyword>
<dbReference type="GO" id="GO:0045735">
    <property type="term" value="F:nutrient reservoir activity"/>
    <property type="evidence" value="ECO:0007669"/>
    <property type="project" value="UniProtKB-KW"/>
</dbReference>
<keyword evidence="7 9" id="KW-1015">Disulfide bond</keyword>
<dbReference type="PROSITE" id="PS50089">
    <property type="entry name" value="ZF_RING_2"/>
    <property type="match status" value="3"/>
</dbReference>
<evidence type="ECO:0000259" key="11">
    <source>
        <dbReference type="PROSITE" id="PS50089"/>
    </source>
</evidence>
<dbReference type="CDD" id="cd02243">
    <property type="entry name" value="cupin_11S_legumin_C"/>
    <property type="match status" value="1"/>
</dbReference>
<reference evidence="12" key="3">
    <citation type="submission" date="2015-04" db="UniProtKB">
        <authorList>
            <consortium name="EnsemblPlants"/>
        </authorList>
    </citation>
    <scope>IDENTIFICATION</scope>
</reference>
<dbReference type="CDD" id="cd16461">
    <property type="entry name" value="RING-H2_EL5-like"/>
    <property type="match status" value="3"/>
</dbReference>
<evidence type="ECO:0000256" key="9">
    <source>
        <dbReference type="RuleBase" id="RU003681"/>
    </source>
</evidence>
<comment type="function">
    <text evidence="1 9">Seed storage protein.</text>
</comment>
<feature type="transmembrane region" description="Helical" evidence="10">
    <location>
        <begin position="659"/>
        <end position="681"/>
    </location>
</feature>
<dbReference type="FunFam" id="3.30.40.10:FF:000672">
    <property type="entry name" value="E3 ubiquitin-protein ligase ATL41"/>
    <property type="match status" value="1"/>
</dbReference>
<feature type="domain" description="RING-type" evidence="11">
    <location>
        <begin position="759"/>
        <end position="801"/>
    </location>
</feature>
<keyword evidence="10" id="KW-0812">Transmembrane</keyword>
<dbReference type="InterPro" id="IPR013083">
    <property type="entry name" value="Znf_RING/FYVE/PHD"/>
</dbReference>
<dbReference type="Gene3D" id="3.30.40.10">
    <property type="entry name" value="Zinc/RING finger domain, C3HC4 (zinc finger)"/>
    <property type="match status" value="3"/>
</dbReference>
<dbReference type="PRINTS" id="PR00439">
    <property type="entry name" value="11SGLOBULIN"/>
</dbReference>
<evidence type="ECO:0000313" key="12">
    <source>
        <dbReference type="EnsemblPlants" id="LPERR02G08910.1"/>
    </source>
</evidence>
<evidence type="ECO:0000256" key="2">
    <source>
        <dbReference type="ARBA" id="ARBA00007178"/>
    </source>
</evidence>
<dbReference type="PROSITE" id="PS00305">
    <property type="entry name" value="11S_SEED_STORAGE"/>
    <property type="match status" value="1"/>
</dbReference>
<accession>A0A0D9VE98</accession>
<dbReference type="InterPro" id="IPR001841">
    <property type="entry name" value="Znf_RING"/>
</dbReference>
<evidence type="ECO:0000256" key="3">
    <source>
        <dbReference type="ARBA" id="ARBA00011818"/>
    </source>
</evidence>
<keyword evidence="13" id="KW-1185">Reference proteome</keyword>
<dbReference type="InterPro" id="IPR014710">
    <property type="entry name" value="RmlC-like_jellyroll"/>
</dbReference>
<dbReference type="InterPro" id="IPR022379">
    <property type="entry name" value="11S_seedstore_CS"/>
</dbReference>
<keyword evidence="8" id="KW-0479">Metal-binding</keyword>
<dbReference type="SMART" id="SM00835">
    <property type="entry name" value="Cupin_1"/>
    <property type="match status" value="2"/>
</dbReference>
<reference evidence="13" key="2">
    <citation type="submission" date="2013-12" db="EMBL/GenBank/DDBJ databases">
        <authorList>
            <person name="Yu Y."/>
            <person name="Lee S."/>
            <person name="de Baynast K."/>
            <person name="Wissotski M."/>
            <person name="Liu L."/>
            <person name="Talag J."/>
            <person name="Goicoechea J."/>
            <person name="Angelova A."/>
            <person name="Jetty R."/>
            <person name="Kudrna D."/>
            <person name="Golser W."/>
            <person name="Rivera L."/>
            <person name="Zhang J."/>
            <person name="Wing R."/>
        </authorList>
    </citation>
    <scope>NUCLEOTIDE SEQUENCE</scope>
</reference>
<dbReference type="GO" id="GO:0008270">
    <property type="term" value="F:zinc ion binding"/>
    <property type="evidence" value="ECO:0007669"/>
    <property type="project" value="UniProtKB-KW"/>
</dbReference>
<dbReference type="CDD" id="cd02242">
    <property type="entry name" value="cupin_11S_legumin_N"/>
    <property type="match status" value="1"/>
</dbReference>
<dbReference type="SUPFAM" id="SSF51182">
    <property type="entry name" value="RmlC-like cupins"/>
    <property type="match status" value="1"/>
</dbReference>
<name>A0A0D9VE98_9ORYZ</name>
<proteinExistence type="inferred from homology"/>
<dbReference type="PANTHER" id="PTHR31189:SF35">
    <property type="entry name" value="12S SEED STORAGE PROTEIN CRB"/>
    <property type="match status" value="1"/>
</dbReference>
<dbReference type="Proteomes" id="UP000032180">
    <property type="component" value="Chromosome 2"/>
</dbReference>
<feature type="transmembrane region" description="Helical" evidence="10">
    <location>
        <begin position="834"/>
        <end position="854"/>
    </location>
</feature>
<dbReference type="InterPro" id="IPR006045">
    <property type="entry name" value="Cupin_1"/>
</dbReference>
<dbReference type="FunFam" id="2.60.120.10:FF:000073">
    <property type="entry name" value="Glycinin G1"/>
    <property type="match status" value="1"/>
</dbReference>
<feature type="domain" description="RING-type" evidence="11">
    <location>
        <begin position="584"/>
        <end position="626"/>
    </location>
</feature>
<dbReference type="eggNOG" id="KOG0800">
    <property type="taxonomic scope" value="Eukaryota"/>
</dbReference>
<dbReference type="Gene3D" id="2.60.120.10">
    <property type="entry name" value="Jelly Rolls"/>
    <property type="match status" value="2"/>
</dbReference>
<evidence type="ECO:0000256" key="4">
    <source>
        <dbReference type="ARBA" id="ARBA00022729"/>
    </source>
</evidence>
<keyword evidence="10" id="KW-1133">Transmembrane helix</keyword>
<keyword evidence="6 9" id="KW-0708">Seed storage protein</keyword>
<evidence type="ECO:0000256" key="5">
    <source>
        <dbReference type="ARBA" id="ARBA00022761"/>
    </source>
</evidence>
<dbReference type="Gramene" id="LPERR02G08910.1">
    <property type="protein sequence ID" value="LPERR02G08910.1"/>
    <property type="gene ID" value="LPERR02G08910"/>
</dbReference>
<dbReference type="SUPFAM" id="SSF57850">
    <property type="entry name" value="RING/U-box"/>
    <property type="match status" value="3"/>
</dbReference>
<organism evidence="12 13">
    <name type="scientific">Leersia perrieri</name>
    <dbReference type="NCBI Taxonomy" id="77586"/>
    <lineage>
        <taxon>Eukaryota</taxon>
        <taxon>Viridiplantae</taxon>
        <taxon>Streptophyta</taxon>
        <taxon>Embryophyta</taxon>
        <taxon>Tracheophyta</taxon>
        <taxon>Spermatophyta</taxon>
        <taxon>Magnoliopsida</taxon>
        <taxon>Liliopsida</taxon>
        <taxon>Poales</taxon>
        <taxon>Poaceae</taxon>
        <taxon>BOP clade</taxon>
        <taxon>Oryzoideae</taxon>
        <taxon>Oryzeae</taxon>
        <taxon>Oryzinae</taxon>
        <taxon>Leersia</taxon>
    </lineage>
</organism>
<dbReference type="InterPro" id="IPR011051">
    <property type="entry name" value="RmlC_Cupin_sf"/>
</dbReference>
<dbReference type="AlphaFoldDB" id="A0A0D9VE98"/>
<evidence type="ECO:0000256" key="1">
    <source>
        <dbReference type="ARBA" id="ARBA00003839"/>
    </source>
</evidence>
<sequence>MATLAGKVAVVMKEEKHGCSEEGEGRWISQGVDAWQTRQGSSRECKFDRLQAFEPLRKVRSEAGVTEYFDETSEQFQCVGMFVIRRVIEPQGLVVPRYSNTPALAYIIQGKGYFGLTFPGCPATHQQQFQQFDQSQSTQGQKFRDEHQKIHQFRQGDVVALPAGVAHWFYNGGDTQVVVVYVYDIKNFANQLEPRQKEFLLAGNNQRGQQTFEQSYLQHSEQNIFNGFNVEVLGEAIGINTETTRRLQSQNDQRGEIIRVKHGLQLLKPTLTQQQEQQEQQYSKGQYNGLEENFCTVKARVNIESPTHADYYNPRAGRITRLDNQKLPILNLVGMSAARVNLYQNALLSPFWNIYGHSVVYMIHGSARVQVVNNQGRSVFNGVLRNGQVLIIPQNHAIIKKAERNGCQYITIKTSPNSMVSQVTGKNSILRALPVDVIANAYRISRDEARRLKDNRADEIGAFTPRLHPRSQRGYQFLAEGLSLIGMLTAGATGVEDDGDDYDVGGYGVLDGACGGTVAVFCVLAVSVVVWNACAFVAMAAALLAVAWRVVAPRRVGAASPAIDAALPTSTYERRHGGGGEAVCSVCLEDVRGGETVRRMPACGHMYHAACIEAWLRSHTTCPLCRADVSPRRAPSSASSGVDADGGGGGDNDADGFRVFYGIAVVCLSIFLFCVLAASVSVWKACAYAAMAALVLSVAGFFAPKRWIARRSSRRGSTTEADLAGDRHRLPTANVLIARAPAFVYEGGDDGGKSCVVVCSVCLEDVTGGETVRRLPACRHVFHVGCINMWLHSHRTCPMCRCVVSPAAAAAEEVSPELSPTLRGVGESGRGCRACFGIAALCVSVVLFCVLAVVGSVWKASMFAGLVLLAFGVADCLVPASWRGGGTRATEREAAAAARSISLGLDKESMDTLPTFAYLSGSGGGGGGDLEAGKGDGEPCSVCLEELHAGETVRQLPACGHVYHVECIDMWLHSHRTCPMCRCDLSPARELAAKEEAAAELPADDALPPSLSRALPVPNPTDPLTMALSPTPLSIRPHAPNLFLSRRTALSHGDHGERNSTVTAVDCYY</sequence>
<dbReference type="EnsemblPlants" id="LPERR02G08910.1">
    <property type="protein sequence ID" value="LPERR02G08910.1"/>
    <property type="gene ID" value="LPERR02G08910"/>
</dbReference>
<keyword evidence="8" id="KW-0863">Zinc-finger</keyword>
<keyword evidence="10" id="KW-0472">Membrane</keyword>
<dbReference type="GO" id="GO:0048316">
    <property type="term" value="P:seed development"/>
    <property type="evidence" value="ECO:0007669"/>
    <property type="project" value="UniProtKB-ARBA"/>
</dbReference>
<dbReference type="Pfam" id="PF00190">
    <property type="entry name" value="Cupin_1"/>
    <property type="match status" value="2"/>
</dbReference>
<feature type="transmembrane region" description="Helical" evidence="10">
    <location>
        <begin position="687"/>
        <end position="704"/>
    </location>
</feature>
<dbReference type="SMART" id="SM00184">
    <property type="entry name" value="RING"/>
    <property type="match status" value="3"/>
</dbReference>
<protein>
    <recommendedName>
        <fullName evidence="11">RING-type domain-containing protein</fullName>
    </recommendedName>
</protein>
<comment type="similarity">
    <text evidence="2 9">Belongs to the 11S seed storage protein (globulins) family.</text>
</comment>
<keyword evidence="5 9" id="KW-0758">Storage protein</keyword>
<dbReference type="Pfam" id="PF13639">
    <property type="entry name" value="zf-RING_2"/>
    <property type="match status" value="3"/>
</dbReference>
<dbReference type="HOGENOM" id="CLU_287934_0_0_1"/>
<reference evidence="12 13" key="1">
    <citation type="submission" date="2012-08" db="EMBL/GenBank/DDBJ databases">
        <title>Oryza genome evolution.</title>
        <authorList>
            <person name="Wing R.A."/>
        </authorList>
    </citation>
    <scope>NUCLEOTIDE SEQUENCE</scope>
</reference>
<evidence type="ECO:0000256" key="10">
    <source>
        <dbReference type="SAM" id="Phobius"/>
    </source>
</evidence>
<dbReference type="InterPro" id="IPR050253">
    <property type="entry name" value="Seed_Storage-Functional"/>
</dbReference>